<dbReference type="UniPathway" id="UPA00253">
    <property type="reaction ID" value="UER00333"/>
</dbReference>
<dbReference type="GO" id="GO:0005737">
    <property type="term" value="C:cytoplasm"/>
    <property type="evidence" value="ECO:0007669"/>
    <property type="project" value="InterPro"/>
</dbReference>
<comment type="caution">
    <text evidence="12">The sequence shown here is derived from an EMBL/GenBank/DDBJ whole genome shotgun (WGS) entry which is preliminary data.</text>
</comment>
<evidence type="ECO:0000259" key="11">
    <source>
        <dbReference type="Pfam" id="PF02540"/>
    </source>
</evidence>
<organism evidence="12 13">
    <name type="scientific">Candidatus Acididesulfobacter diazotrophicus</name>
    <dbReference type="NCBI Taxonomy" id="2597226"/>
    <lineage>
        <taxon>Bacteria</taxon>
        <taxon>Deltaproteobacteria</taxon>
        <taxon>Candidatus Acidulodesulfobacterales</taxon>
        <taxon>Candidatus Acididesulfobacter</taxon>
    </lineage>
</organism>
<accession>A0A519BLM0</accession>
<name>A0A519BLM0_9DELT</name>
<evidence type="ECO:0000256" key="10">
    <source>
        <dbReference type="RuleBase" id="RU003812"/>
    </source>
</evidence>
<comment type="similarity">
    <text evidence="1 8 9">Belongs to the NAD synthetase family.</text>
</comment>
<keyword evidence="4 8" id="KW-0547">Nucleotide-binding</keyword>
<comment type="catalytic activity">
    <reaction evidence="8 10">
        <text>deamido-NAD(+) + NH4(+) + ATP = AMP + diphosphate + NAD(+) + H(+)</text>
        <dbReference type="Rhea" id="RHEA:21188"/>
        <dbReference type="ChEBI" id="CHEBI:15378"/>
        <dbReference type="ChEBI" id="CHEBI:28938"/>
        <dbReference type="ChEBI" id="CHEBI:30616"/>
        <dbReference type="ChEBI" id="CHEBI:33019"/>
        <dbReference type="ChEBI" id="CHEBI:57540"/>
        <dbReference type="ChEBI" id="CHEBI:58437"/>
        <dbReference type="ChEBI" id="CHEBI:456215"/>
        <dbReference type="EC" id="6.3.1.5"/>
    </reaction>
</comment>
<dbReference type="EMBL" id="SGBB01000013">
    <property type="protein sequence ID" value="RZD18172.1"/>
    <property type="molecule type" value="Genomic_DNA"/>
</dbReference>
<dbReference type="SUPFAM" id="SSF52402">
    <property type="entry name" value="Adenine nucleotide alpha hydrolases-like"/>
    <property type="match status" value="1"/>
</dbReference>
<dbReference type="EC" id="6.3.1.5" evidence="8 10"/>
<feature type="binding site" evidence="8">
    <location>
        <position position="220"/>
    </location>
    <ligand>
        <name>ATP</name>
        <dbReference type="ChEBI" id="CHEBI:30616"/>
    </ligand>
</feature>
<evidence type="ECO:0000256" key="2">
    <source>
        <dbReference type="ARBA" id="ARBA00022598"/>
    </source>
</evidence>
<dbReference type="PANTHER" id="PTHR23090:SF9">
    <property type="entry name" value="GLUTAMINE-DEPENDENT NAD(+) SYNTHETASE"/>
    <property type="match status" value="1"/>
</dbReference>
<dbReference type="InterPro" id="IPR022310">
    <property type="entry name" value="NAD/GMP_synthase"/>
</dbReference>
<evidence type="ECO:0000256" key="8">
    <source>
        <dbReference type="HAMAP-Rule" id="MF_00193"/>
    </source>
</evidence>
<evidence type="ECO:0000313" key="13">
    <source>
        <dbReference type="Proteomes" id="UP000319296"/>
    </source>
</evidence>
<dbReference type="InterPro" id="IPR022926">
    <property type="entry name" value="NH(3)-dep_NAD(+)_synth"/>
</dbReference>
<evidence type="ECO:0000256" key="9">
    <source>
        <dbReference type="RuleBase" id="RU003811"/>
    </source>
</evidence>
<dbReference type="AlphaFoldDB" id="A0A519BLM0"/>
<comment type="pathway">
    <text evidence="8">Cofactor biosynthesis; NAD(+) biosynthesis; NAD(+) from deamido-NAD(+) (ammonia route): step 1/1.</text>
</comment>
<proteinExistence type="inferred from homology"/>
<keyword evidence="5 8" id="KW-0067">ATP-binding</keyword>
<keyword evidence="7 8" id="KW-0520">NAD</keyword>
<reference evidence="12 13" key="1">
    <citation type="journal article" date="2019" name="ISME J.">
        <title>Insights into ecological role of a new deltaproteobacterial order Candidatus Acidulodesulfobacterales by metagenomics and metatranscriptomics.</title>
        <authorList>
            <person name="Tan S."/>
            <person name="Liu J."/>
            <person name="Fang Y."/>
            <person name="Hedlund B.P."/>
            <person name="Lian Z.H."/>
            <person name="Huang L.Y."/>
            <person name="Li J.T."/>
            <person name="Huang L.N."/>
            <person name="Li W.J."/>
            <person name="Jiang H.C."/>
            <person name="Dong H.L."/>
            <person name="Shu W.S."/>
        </authorList>
    </citation>
    <scope>NUCLEOTIDE SEQUENCE [LARGE SCALE GENOMIC DNA]</scope>
    <source>
        <strain evidence="12">AP1</strain>
    </source>
</reference>
<evidence type="ECO:0000256" key="6">
    <source>
        <dbReference type="ARBA" id="ARBA00022842"/>
    </source>
</evidence>
<dbReference type="HAMAP" id="MF_00193">
    <property type="entry name" value="NadE_ammonia_dep"/>
    <property type="match status" value="1"/>
</dbReference>
<comment type="caution">
    <text evidence="8">Lacks conserved residue(s) required for the propagation of feature annotation.</text>
</comment>
<dbReference type="Pfam" id="PF02540">
    <property type="entry name" value="NAD_synthase"/>
    <property type="match status" value="1"/>
</dbReference>
<feature type="binding site" evidence="8">
    <location>
        <position position="174"/>
    </location>
    <ligand>
        <name>Mg(2+)</name>
        <dbReference type="ChEBI" id="CHEBI:18420"/>
    </ligand>
</feature>
<gene>
    <name evidence="8 12" type="primary">nadE</name>
    <name evidence="12" type="ORF">EVG15_07525</name>
</gene>
<dbReference type="GO" id="GO:0005524">
    <property type="term" value="F:ATP binding"/>
    <property type="evidence" value="ECO:0007669"/>
    <property type="project" value="UniProtKB-UniRule"/>
</dbReference>
<sequence length="305" mass="34822">MISQHLPVIDSINFKNIHKLLINFIKEEVKRTGVNKIVLGLSGGIDSAVSCYLAVSALGSDNVAAILMPYKASSSKSLEDAMLVVKNLNINHYIIDITDQIDVYFDKIGSNKSYYNNNSEYNKSNFNFEDKSKESNYELKLRMGNKMARERMSILYDRSHILNSLVLGTSNKSELLLGYGTIYGDMASALNPIGDIYKTQIYQLAKHLGVPESLINKAPSADLWQDQSDEKELGFTYKLADEIMFLLVDKMYKPEVVISMGYDEDIVHKVYNKIKKSQFKRRQPLIAKVSQRTINIDFRYLRDWI</sequence>
<evidence type="ECO:0000256" key="4">
    <source>
        <dbReference type="ARBA" id="ARBA00022741"/>
    </source>
</evidence>
<evidence type="ECO:0000256" key="1">
    <source>
        <dbReference type="ARBA" id="ARBA00005859"/>
    </source>
</evidence>
<feature type="domain" description="NAD/GMP synthase" evidence="11">
    <location>
        <begin position="21"/>
        <end position="284"/>
    </location>
</feature>
<dbReference type="GO" id="GO:0009435">
    <property type="term" value="P:NAD+ biosynthetic process"/>
    <property type="evidence" value="ECO:0007669"/>
    <property type="project" value="UniProtKB-UniRule"/>
</dbReference>
<dbReference type="Gene3D" id="3.40.50.620">
    <property type="entry name" value="HUPs"/>
    <property type="match status" value="1"/>
</dbReference>
<evidence type="ECO:0000313" key="12">
    <source>
        <dbReference type="EMBL" id="RZD18172.1"/>
    </source>
</evidence>
<dbReference type="GO" id="GO:0046872">
    <property type="term" value="F:metal ion binding"/>
    <property type="evidence" value="ECO:0007669"/>
    <property type="project" value="UniProtKB-KW"/>
</dbReference>
<evidence type="ECO:0000256" key="3">
    <source>
        <dbReference type="ARBA" id="ARBA00022723"/>
    </source>
</evidence>
<keyword evidence="3 8" id="KW-0479">Metal-binding</keyword>
<feature type="binding site" description="in other chain" evidence="8">
    <location>
        <position position="149"/>
    </location>
    <ligand>
        <name>deamido-NAD(+)</name>
        <dbReference type="ChEBI" id="CHEBI:58437"/>
        <note>ligand shared between two neighboring subunits</note>
    </ligand>
</feature>
<dbReference type="GO" id="GO:0004359">
    <property type="term" value="F:glutaminase activity"/>
    <property type="evidence" value="ECO:0007669"/>
    <property type="project" value="InterPro"/>
</dbReference>
<protein>
    <recommendedName>
        <fullName evidence="8 10">NH(3)-dependent NAD(+) synthetase</fullName>
        <ecNumber evidence="8 10">6.3.1.5</ecNumber>
    </recommendedName>
</protein>
<dbReference type="Proteomes" id="UP000319296">
    <property type="component" value="Unassembled WGS sequence"/>
</dbReference>
<dbReference type="GO" id="GO:0008795">
    <property type="term" value="F:NAD+ synthase activity"/>
    <property type="evidence" value="ECO:0007669"/>
    <property type="project" value="UniProtKB-UniRule"/>
</dbReference>
<feature type="binding site" evidence="8">
    <location>
        <position position="46"/>
    </location>
    <ligand>
        <name>Mg(2+)</name>
        <dbReference type="ChEBI" id="CHEBI:18420"/>
    </ligand>
</feature>
<comment type="subunit">
    <text evidence="8">Homodimer.</text>
</comment>
<feature type="binding site" evidence="8">
    <location>
        <position position="169"/>
    </location>
    <ligand>
        <name>ATP</name>
        <dbReference type="ChEBI" id="CHEBI:30616"/>
    </ligand>
</feature>
<feature type="binding site" evidence="8">
    <location>
        <begin position="40"/>
        <end position="47"/>
    </location>
    <ligand>
        <name>ATP</name>
        <dbReference type="ChEBI" id="CHEBI:30616"/>
    </ligand>
</feature>
<dbReference type="NCBIfam" id="TIGR00552">
    <property type="entry name" value="nadE"/>
    <property type="match status" value="2"/>
</dbReference>
<dbReference type="InterPro" id="IPR014729">
    <property type="entry name" value="Rossmann-like_a/b/a_fold"/>
</dbReference>
<dbReference type="GO" id="GO:0003952">
    <property type="term" value="F:NAD+ synthase (glutamine-hydrolyzing) activity"/>
    <property type="evidence" value="ECO:0007669"/>
    <property type="project" value="InterPro"/>
</dbReference>
<dbReference type="PANTHER" id="PTHR23090">
    <property type="entry name" value="NH 3 /GLUTAMINE-DEPENDENT NAD + SYNTHETASE"/>
    <property type="match status" value="1"/>
</dbReference>
<dbReference type="FunFam" id="3.40.50.620:FF:000106">
    <property type="entry name" value="Glutamine-dependent NAD(+) synthetase"/>
    <property type="match status" value="1"/>
</dbReference>
<feature type="binding site" evidence="8">
    <location>
        <position position="198"/>
    </location>
    <ligand>
        <name>ATP</name>
        <dbReference type="ChEBI" id="CHEBI:30616"/>
    </ligand>
</feature>
<keyword evidence="6 8" id="KW-0460">Magnesium</keyword>
<keyword evidence="2 8" id="KW-0436">Ligase</keyword>
<dbReference type="InterPro" id="IPR003694">
    <property type="entry name" value="NAD_synthase"/>
</dbReference>
<evidence type="ECO:0000256" key="7">
    <source>
        <dbReference type="ARBA" id="ARBA00023027"/>
    </source>
</evidence>
<dbReference type="CDD" id="cd00553">
    <property type="entry name" value="NAD_synthase"/>
    <property type="match status" value="1"/>
</dbReference>
<evidence type="ECO:0000256" key="5">
    <source>
        <dbReference type="ARBA" id="ARBA00022840"/>
    </source>
</evidence>
<comment type="function">
    <text evidence="8">Catalyzes the ATP-dependent amidation of deamido-NAD to form NAD. Uses ammonia as a nitrogen source.</text>
</comment>